<accession>A0A4Z2GAA3</accession>
<reference evidence="7 8" key="1">
    <citation type="submission" date="2019-03" db="EMBL/GenBank/DDBJ databases">
        <title>First draft genome of Liparis tanakae, snailfish: a comprehensive survey of snailfish specific genes.</title>
        <authorList>
            <person name="Kim W."/>
            <person name="Song I."/>
            <person name="Jeong J.-H."/>
            <person name="Kim D."/>
            <person name="Kim S."/>
            <person name="Ryu S."/>
            <person name="Song J.Y."/>
            <person name="Lee S.K."/>
        </authorList>
    </citation>
    <scope>NUCLEOTIDE SEQUENCE [LARGE SCALE GENOMIC DNA]</scope>
    <source>
        <tissue evidence="7">Muscle</tissue>
    </source>
</reference>
<dbReference type="AlphaFoldDB" id="A0A4Z2GAA3"/>
<organism evidence="7 8">
    <name type="scientific">Liparis tanakae</name>
    <name type="common">Tanaka's snailfish</name>
    <dbReference type="NCBI Taxonomy" id="230148"/>
    <lineage>
        <taxon>Eukaryota</taxon>
        <taxon>Metazoa</taxon>
        <taxon>Chordata</taxon>
        <taxon>Craniata</taxon>
        <taxon>Vertebrata</taxon>
        <taxon>Euteleostomi</taxon>
        <taxon>Actinopterygii</taxon>
        <taxon>Neopterygii</taxon>
        <taxon>Teleostei</taxon>
        <taxon>Neoteleostei</taxon>
        <taxon>Acanthomorphata</taxon>
        <taxon>Eupercaria</taxon>
        <taxon>Perciformes</taxon>
        <taxon>Cottioidei</taxon>
        <taxon>Cottales</taxon>
        <taxon>Liparidae</taxon>
        <taxon>Liparis</taxon>
    </lineage>
</organism>
<gene>
    <name evidence="7" type="primary">SLC22A14</name>
    <name evidence="7" type="ORF">EYF80_039630</name>
</gene>
<comment type="subcellular location">
    <subcellularLocation>
        <location evidence="1">Membrane</location>
        <topology evidence="1">Multi-pass membrane protein</topology>
    </subcellularLocation>
</comment>
<evidence type="ECO:0000256" key="5">
    <source>
        <dbReference type="SAM" id="MobiDB-lite"/>
    </source>
</evidence>
<keyword evidence="4 6" id="KW-0472">Membrane</keyword>
<evidence type="ECO:0000256" key="3">
    <source>
        <dbReference type="ARBA" id="ARBA00022989"/>
    </source>
</evidence>
<evidence type="ECO:0000256" key="6">
    <source>
        <dbReference type="SAM" id="Phobius"/>
    </source>
</evidence>
<sequence length="410" mass="44511">MADFGEILRNIGEFGLFQQSDPERHCDTDWILRADSNLTTGEQLNLTLPREEDGAFSRCRMFVPVDWNIGAIREYGLNETTGCRDGWVYYDTLYDATIVTDFDLVCDQANMVQVAQAVLMSGILVGSIIFGPFAESQTATALGATMGRFGGLMAPLLNILAVYHWTIPTIVFSSLTLVSGALSLLLPETKSKDLPESADEAKVNRQTATALGATMGRFGGLLAPLLNILAVYHWTIPTIVFSSLTLVSGALSLLLPETKSKDLPESADEAKVNRAAGEDVSKPSKSLRELEVAGLDGSTAKTSLTPKMSSGKSDDFRFVTGLPLSTEESPAEETLSSVGSLLNFVCSDGNFSPKLRSQFEEAVVFNGVAASKVTQWFGLKKQASPFHISLLDRFFQHCLNQFTLISFGFI</sequence>
<dbReference type="Gene3D" id="1.20.1250.20">
    <property type="entry name" value="MFS general substrate transporter like domains"/>
    <property type="match status" value="1"/>
</dbReference>
<dbReference type="OrthoDB" id="5296287at2759"/>
<evidence type="ECO:0000256" key="1">
    <source>
        <dbReference type="ARBA" id="ARBA00004141"/>
    </source>
</evidence>
<evidence type="ECO:0000256" key="2">
    <source>
        <dbReference type="ARBA" id="ARBA00022692"/>
    </source>
</evidence>
<protein>
    <submittedName>
        <fullName evidence="7">Solute carrier family 22 member 14</fullName>
    </submittedName>
</protein>
<proteinExistence type="predicted"/>
<feature type="region of interest" description="Disordered" evidence="5">
    <location>
        <begin position="264"/>
        <end position="287"/>
    </location>
</feature>
<evidence type="ECO:0000313" key="7">
    <source>
        <dbReference type="EMBL" id="TNN50141.1"/>
    </source>
</evidence>
<keyword evidence="2 6" id="KW-0812">Transmembrane</keyword>
<dbReference type="InterPro" id="IPR036259">
    <property type="entry name" value="MFS_trans_sf"/>
</dbReference>
<name>A0A4Z2GAA3_9TELE</name>
<dbReference type="EMBL" id="SRLO01000629">
    <property type="protein sequence ID" value="TNN50141.1"/>
    <property type="molecule type" value="Genomic_DNA"/>
</dbReference>
<comment type="caution">
    <text evidence="7">The sequence shown here is derived from an EMBL/GenBank/DDBJ whole genome shotgun (WGS) entry which is preliminary data.</text>
</comment>
<dbReference type="GO" id="GO:0016020">
    <property type="term" value="C:membrane"/>
    <property type="evidence" value="ECO:0007669"/>
    <property type="project" value="UniProtKB-SubCell"/>
</dbReference>
<feature type="transmembrane region" description="Helical" evidence="6">
    <location>
        <begin position="114"/>
        <end position="134"/>
    </location>
</feature>
<dbReference type="SUPFAM" id="SSF103473">
    <property type="entry name" value="MFS general substrate transporter"/>
    <property type="match status" value="1"/>
</dbReference>
<evidence type="ECO:0000313" key="8">
    <source>
        <dbReference type="Proteomes" id="UP000314294"/>
    </source>
</evidence>
<dbReference type="Proteomes" id="UP000314294">
    <property type="component" value="Unassembled WGS sequence"/>
</dbReference>
<feature type="transmembrane region" description="Helical" evidence="6">
    <location>
        <begin position="236"/>
        <end position="255"/>
    </location>
</feature>
<keyword evidence="3 6" id="KW-1133">Transmembrane helix</keyword>
<evidence type="ECO:0000256" key="4">
    <source>
        <dbReference type="ARBA" id="ARBA00023136"/>
    </source>
</evidence>
<dbReference type="PANTHER" id="PTHR24064">
    <property type="entry name" value="SOLUTE CARRIER FAMILY 22 MEMBER"/>
    <property type="match status" value="1"/>
</dbReference>
<keyword evidence="8" id="KW-1185">Reference proteome</keyword>